<dbReference type="Proteomes" id="UP000242188">
    <property type="component" value="Unassembled WGS sequence"/>
</dbReference>
<evidence type="ECO:0000259" key="2">
    <source>
        <dbReference type="Pfam" id="PF04419"/>
    </source>
</evidence>
<evidence type="ECO:0000313" key="4">
    <source>
        <dbReference type="Proteomes" id="UP000242188"/>
    </source>
</evidence>
<feature type="region of interest" description="Disordered" evidence="1">
    <location>
        <begin position="1"/>
        <end position="29"/>
    </location>
</feature>
<sequence length="58" mass="7007">MTRGNQREKAREKNMKKQQTDKKKADNKATSLELRKQRCTYIHTYINVYFQIPTTFPE</sequence>
<gene>
    <name evidence="3" type="ORF">KP79_PYT15040</name>
</gene>
<dbReference type="AlphaFoldDB" id="A0A210QVV4"/>
<evidence type="ECO:0000313" key="3">
    <source>
        <dbReference type="EMBL" id="OWF52845.1"/>
    </source>
</evidence>
<dbReference type="EMBL" id="NEDP02001616">
    <property type="protein sequence ID" value="OWF52845.1"/>
    <property type="molecule type" value="Genomic_DNA"/>
</dbReference>
<dbReference type="SUPFAM" id="SSF118359">
    <property type="entry name" value="Expressed protein At2g23090/F21P24.15"/>
    <property type="match status" value="1"/>
</dbReference>
<comment type="caution">
    <text evidence="3">The sequence shown here is derived from an EMBL/GenBank/DDBJ whole genome shotgun (WGS) entry which is preliminary data.</text>
</comment>
<organism evidence="3 4">
    <name type="scientific">Mizuhopecten yessoensis</name>
    <name type="common">Japanese scallop</name>
    <name type="synonym">Patinopecten yessoensis</name>
    <dbReference type="NCBI Taxonomy" id="6573"/>
    <lineage>
        <taxon>Eukaryota</taxon>
        <taxon>Metazoa</taxon>
        <taxon>Spiralia</taxon>
        <taxon>Lophotrochozoa</taxon>
        <taxon>Mollusca</taxon>
        <taxon>Bivalvia</taxon>
        <taxon>Autobranchia</taxon>
        <taxon>Pteriomorphia</taxon>
        <taxon>Pectinida</taxon>
        <taxon>Pectinoidea</taxon>
        <taxon>Pectinidae</taxon>
        <taxon>Mizuhopecten</taxon>
    </lineage>
</organism>
<dbReference type="InterPro" id="IPR007513">
    <property type="entry name" value="SERF-like_N"/>
</dbReference>
<dbReference type="Pfam" id="PF04419">
    <property type="entry name" value="SERF-like_N"/>
    <property type="match status" value="1"/>
</dbReference>
<accession>A0A210QVV4</accession>
<feature type="compositionally biased region" description="Basic and acidic residues" evidence="1">
    <location>
        <begin position="1"/>
        <end position="27"/>
    </location>
</feature>
<keyword evidence="4" id="KW-1185">Reference proteome</keyword>
<proteinExistence type="predicted"/>
<protein>
    <recommendedName>
        <fullName evidence="2">Small EDRK-rich factor-like N-terminal domain-containing protein</fullName>
    </recommendedName>
</protein>
<name>A0A210QVV4_MIZYE</name>
<evidence type="ECO:0000256" key="1">
    <source>
        <dbReference type="SAM" id="MobiDB-lite"/>
    </source>
</evidence>
<reference evidence="3 4" key="1">
    <citation type="journal article" date="2017" name="Nat. Ecol. Evol.">
        <title>Scallop genome provides insights into evolution of bilaterian karyotype and development.</title>
        <authorList>
            <person name="Wang S."/>
            <person name="Zhang J."/>
            <person name="Jiao W."/>
            <person name="Li J."/>
            <person name="Xun X."/>
            <person name="Sun Y."/>
            <person name="Guo X."/>
            <person name="Huan P."/>
            <person name="Dong B."/>
            <person name="Zhang L."/>
            <person name="Hu X."/>
            <person name="Sun X."/>
            <person name="Wang J."/>
            <person name="Zhao C."/>
            <person name="Wang Y."/>
            <person name="Wang D."/>
            <person name="Huang X."/>
            <person name="Wang R."/>
            <person name="Lv J."/>
            <person name="Li Y."/>
            <person name="Zhang Z."/>
            <person name="Liu B."/>
            <person name="Lu W."/>
            <person name="Hui Y."/>
            <person name="Liang J."/>
            <person name="Zhou Z."/>
            <person name="Hou R."/>
            <person name="Li X."/>
            <person name="Liu Y."/>
            <person name="Li H."/>
            <person name="Ning X."/>
            <person name="Lin Y."/>
            <person name="Zhao L."/>
            <person name="Xing Q."/>
            <person name="Dou J."/>
            <person name="Li Y."/>
            <person name="Mao J."/>
            <person name="Guo H."/>
            <person name="Dou H."/>
            <person name="Li T."/>
            <person name="Mu C."/>
            <person name="Jiang W."/>
            <person name="Fu Q."/>
            <person name="Fu X."/>
            <person name="Miao Y."/>
            <person name="Liu J."/>
            <person name="Yu Q."/>
            <person name="Li R."/>
            <person name="Liao H."/>
            <person name="Li X."/>
            <person name="Kong Y."/>
            <person name="Jiang Z."/>
            <person name="Chourrout D."/>
            <person name="Li R."/>
            <person name="Bao Z."/>
        </authorList>
    </citation>
    <scope>NUCLEOTIDE SEQUENCE [LARGE SCALE GENOMIC DNA]</scope>
    <source>
        <strain evidence="3 4">PY_sf001</strain>
    </source>
</reference>
<feature type="domain" description="Small EDRK-rich factor-like N-terminal" evidence="2">
    <location>
        <begin position="1"/>
        <end position="31"/>
    </location>
</feature>